<comment type="caution">
    <text evidence="1">The sequence shown here is derived from an EMBL/GenBank/DDBJ whole genome shotgun (WGS) entry which is preliminary data.</text>
</comment>
<protein>
    <submittedName>
        <fullName evidence="1">Putative membrane protein affecting hemolysin expression</fullName>
    </submittedName>
</protein>
<dbReference type="EMBL" id="JACHXN010000009">
    <property type="protein sequence ID" value="MBB3146692.1"/>
    <property type="molecule type" value="Genomic_DNA"/>
</dbReference>
<reference evidence="1 2" key="1">
    <citation type="submission" date="2020-08" db="EMBL/GenBank/DDBJ databases">
        <title>Genomic Encyclopedia of Type Strains, Phase III (KMG-III): the genomes of soil and plant-associated and newly described type strains.</title>
        <authorList>
            <person name="Whitman W."/>
        </authorList>
    </citation>
    <scope>NUCLEOTIDE SEQUENCE [LARGE SCALE GENOMIC DNA]</scope>
    <source>
        <strain evidence="1 2">CECT 7015</strain>
    </source>
</reference>
<dbReference type="Proteomes" id="UP000554520">
    <property type="component" value="Unassembled WGS sequence"/>
</dbReference>
<evidence type="ECO:0000313" key="1">
    <source>
        <dbReference type="EMBL" id="MBB3146692.1"/>
    </source>
</evidence>
<gene>
    <name evidence="1" type="ORF">FHS21_003108</name>
</gene>
<keyword evidence="2" id="KW-1185">Reference proteome</keyword>
<dbReference type="AlphaFoldDB" id="A0A839UCT4"/>
<evidence type="ECO:0000313" key="2">
    <source>
        <dbReference type="Proteomes" id="UP000554520"/>
    </source>
</evidence>
<organism evidence="1 2">
    <name type="scientific">Phyllobacterium trifolii</name>
    <dbReference type="NCBI Taxonomy" id="300193"/>
    <lineage>
        <taxon>Bacteria</taxon>
        <taxon>Pseudomonadati</taxon>
        <taxon>Pseudomonadota</taxon>
        <taxon>Alphaproteobacteria</taxon>
        <taxon>Hyphomicrobiales</taxon>
        <taxon>Phyllobacteriaceae</taxon>
        <taxon>Phyllobacterium</taxon>
    </lineage>
</organism>
<accession>A0A839UCT4</accession>
<name>A0A839UCT4_9HYPH</name>
<proteinExistence type="predicted"/>
<sequence length="67" mass="7408">MSSVFIATENINNFTGLLLREKDDFKRHVLLELLALEKGKLDAAIVAQGKLIPAEDSVSVRLDVGRQ</sequence>